<keyword evidence="3" id="KW-1185">Reference proteome</keyword>
<name>A0AAV6VBB1_9ARAC</name>
<feature type="transmembrane region" description="Helical" evidence="1">
    <location>
        <begin position="56"/>
        <end position="75"/>
    </location>
</feature>
<dbReference type="Proteomes" id="UP000827092">
    <property type="component" value="Unassembled WGS sequence"/>
</dbReference>
<organism evidence="2 3">
    <name type="scientific">Oedothorax gibbosus</name>
    <dbReference type="NCBI Taxonomy" id="931172"/>
    <lineage>
        <taxon>Eukaryota</taxon>
        <taxon>Metazoa</taxon>
        <taxon>Ecdysozoa</taxon>
        <taxon>Arthropoda</taxon>
        <taxon>Chelicerata</taxon>
        <taxon>Arachnida</taxon>
        <taxon>Araneae</taxon>
        <taxon>Araneomorphae</taxon>
        <taxon>Entelegynae</taxon>
        <taxon>Araneoidea</taxon>
        <taxon>Linyphiidae</taxon>
        <taxon>Erigoninae</taxon>
        <taxon>Oedothorax</taxon>
    </lineage>
</organism>
<comment type="caution">
    <text evidence="2">The sequence shown here is derived from an EMBL/GenBank/DDBJ whole genome shotgun (WGS) entry which is preliminary data.</text>
</comment>
<accession>A0AAV6VBB1</accession>
<evidence type="ECO:0000313" key="3">
    <source>
        <dbReference type="Proteomes" id="UP000827092"/>
    </source>
</evidence>
<evidence type="ECO:0000313" key="2">
    <source>
        <dbReference type="EMBL" id="KAG8193960.1"/>
    </source>
</evidence>
<proteinExistence type="predicted"/>
<keyword evidence="1" id="KW-1133">Transmembrane helix</keyword>
<gene>
    <name evidence="2" type="ORF">JTE90_013657</name>
</gene>
<sequence length="172" mass="19551">MNCFIIYYCINCWLLKETLKGYITVMKTSNDILMLSKLHNRMTKLVSKFDDAFSNQVFWCSLQCVAKLFVYLFIFKDRGVLSMFGTGVIVVSASMSLMALILSASLVPESAERVKEEVNLIPLDSSNTLLNQFLIKMNSGVVHLTIWKIVCMRRSTVLSLFGAFFTYGILLK</sequence>
<feature type="transmembrane region" description="Helical" evidence="1">
    <location>
        <begin position="87"/>
        <end position="107"/>
    </location>
</feature>
<dbReference type="AlphaFoldDB" id="A0AAV6VBB1"/>
<feature type="transmembrane region" description="Helical" evidence="1">
    <location>
        <begin position="146"/>
        <end position="170"/>
    </location>
</feature>
<reference evidence="2 3" key="1">
    <citation type="journal article" date="2022" name="Nat. Ecol. Evol.">
        <title>A masculinizing supergene underlies an exaggerated male reproductive morph in a spider.</title>
        <authorList>
            <person name="Hendrickx F."/>
            <person name="De Corte Z."/>
            <person name="Sonet G."/>
            <person name="Van Belleghem S.M."/>
            <person name="Kostlbacher S."/>
            <person name="Vangestel C."/>
        </authorList>
    </citation>
    <scope>NUCLEOTIDE SEQUENCE [LARGE SCALE GENOMIC DNA]</scope>
    <source>
        <strain evidence="2">W744_W776</strain>
    </source>
</reference>
<protein>
    <submittedName>
        <fullName evidence="2">Uncharacterized protein</fullName>
    </submittedName>
</protein>
<keyword evidence="1" id="KW-0472">Membrane</keyword>
<dbReference type="EMBL" id="JAFNEN010000112">
    <property type="protein sequence ID" value="KAG8193960.1"/>
    <property type="molecule type" value="Genomic_DNA"/>
</dbReference>
<keyword evidence="1" id="KW-0812">Transmembrane</keyword>
<evidence type="ECO:0000256" key="1">
    <source>
        <dbReference type="SAM" id="Phobius"/>
    </source>
</evidence>